<dbReference type="PANTHER" id="PTHR47691:SF3">
    <property type="entry name" value="HTH-TYPE TRANSCRIPTIONAL REGULATOR RV0890C-RELATED"/>
    <property type="match status" value="1"/>
</dbReference>
<dbReference type="Pfam" id="PF13424">
    <property type="entry name" value="TPR_12"/>
    <property type="match status" value="1"/>
</dbReference>
<comment type="caution">
    <text evidence="2">The sequence shown here is derived from an EMBL/GenBank/DDBJ whole genome shotgun (WGS) entry which is preliminary data.</text>
</comment>
<gene>
    <name evidence="2" type="ORF">HDA32_005732</name>
</gene>
<feature type="domain" description="NB-ARC" evidence="1">
    <location>
        <begin position="38"/>
        <end position="188"/>
    </location>
</feature>
<accession>A0A852U524</accession>
<dbReference type="InterPro" id="IPR027417">
    <property type="entry name" value="P-loop_NTPase"/>
</dbReference>
<dbReference type="PANTHER" id="PTHR47691">
    <property type="entry name" value="REGULATOR-RELATED"/>
    <property type="match status" value="1"/>
</dbReference>
<dbReference type="PRINTS" id="PR00364">
    <property type="entry name" value="DISEASERSIST"/>
</dbReference>
<dbReference type="RefSeq" id="WP_246334522.1">
    <property type="nucleotide sequence ID" value="NZ_JACCCC010000001.1"/>
</dbReference>
<protein>
    <submittedName>
        <fullName evidence="2">Tetratricopeptide (TPR) repeat protein</fullName>
    </submittedName>
</protein>
<dbReference type="EMBL" id="JACCCC010000001">
    <property type="protein sequence ID" value="NYE50612.1"/>
    <property type="molecule type" value="Genomic_DNA"/>
</dbReference>
<sequence length="670" mass="72483">MAVTGFVNRRAEIARLDGLLSSPEGGSTGEGDTAVVVSAIGGAPGIGKTALALHWAHRVRSRYPDGDLYVNLRGHGPGPRLDTSEALGSLLQALGVPPGGIPLDLDGRAALYRSRLDHRRMLILIDDAVSAEQVRPLLPASPGCLVLVTSRSTLSGLVAREGARRMTLDTLSTDEALALLRSTVGARRIDAEPEAARDLVAHCARLPLALRILAERLIDRPDASLGDMVADLAAEDRRLDALGTADDELSDVRAVFSASYAALPAEAARLFRCLGLHPGTDFGAAACAASAGLSVREALPLLDRLTAASLLQRVGHDRYRLHDLLRLYAVERFRTDEPPGKDVEVLRLLVRWYLTTARNAVRAMTPNFRLVGVPDGGARTEPIAFDTTDAALTWFEQERANLVGSVRAALDHRLHDLAWRLPTTVCPLFELHRHWHEWRRLNQWGLDAARALDHRHGQARNLLGLADAEWLLGNADTALEHYEAALAASRDVGDGWIEGFALRQLGAIRLERGDIDGDGARALILRGIDAFRRAGERRGEGMALLSLAECERTAGRFDDGLAYCRTAIGIFTEVADTWSVAWGRCSSAAVLNSAHRYAEALEEYRAAIAVFRDIDDRDSEAVALTGMGQAHAAMGDPDRARTHLGAALDILTSVDDPRADDVEALIARLP</sequence>
<dbReference type="SMART" id="SM00028">
    <property type="entry name" value="TPR"/>
    <property type="match status" value="4"/>
</dbReference>
<dbReference type="Proteomes" id="UP000589036">
    <property type="component" value="Unassembled WGS sequence"/>
</dbReference>
<proteinExistence type="predicted"/>
<dbReference type="AlphaFoldDB" id="A0A852U524"/>
<evidence type="ECO:0000313" key="3">
    <source>
        <dbReference type="Proteomes" id="UP000589036"/>
    </source>
</evidence>
<dbReference type="GO" id="GO:0043531">
    <property type="term" value="F:ADP binding"/>
    <property type="evidence" value="ECO:0007669"/>
    <property type="project" value="InterPro"/>
</dbReference>
<evidence type="ECO:0000313" key="2">
    <source>
        <dbReference type="EMBL" id="NYE50612.1"/>
    </source>
</evidence>
<keyword evidence="3" id="KW-1185">Reference proteome</keyword>
<dbReference type="SUPFAM" id="SSF52540">
    <property type="entry name" value="P-loop containing nucleoside triphosphate hydrolases"/>
    <property type="match status" value="1"/>
</dbReference>
<dbReference type="InterPro" id="IPR011990">
    <property type="entry name" value="TPR-like_helical_dom_sf"/>
</dbReference>
<dbReference type="InterPro" id="IPR019734">
    <property type="entry name" value="TPR_rpt"/>
</dbReference>
<name>A0A852U524_9ACTN</name>
<dbReference type="InterPro" id="IPR002182">
    <property type="entry name" value="NB-ARC"/>
</dbReference>
<dbReference type="Gene3D" id="3.40.50.300">
    <property type="entry name" value="P-loop containing nucleotide triphosphate hydrolases"/>
    <property type="match status" value="1"/>
</dbReference>
<organism evidence="2 3">
    <name type="scientific">Spinactinospora alkalitolerans</name>
    <dbReference type="NCBI Taxonomy" id="687207"/>
    <lineage>
        <taxon>Bacteria</taxon>
        <taxon>Bacillati</taxon>
        <taxon>Actinomycetota</taxon>
        <taxon>Actinomycetes</taxon>
        <taxon>Streptosporangiales</taxon>
        <taxon>Nocardiopsidaceae</taxon>
        <taxon>Spinactinospora</taxon>
    </lineage>
</organism>
<dbReference type="Gene3D" id="1.25.40.10">
    <property type="entry name" value="Tetratricopeptide repeat domain"/>
    <property type="match status" value="1"/>
</dbReference>
<evidence type="ECO:0000259" key="1">
    <source>
        <dbReference type="Pfam" id="PF00931"/>
    </source>
</evidence>
<reference evidence="2 3" key="1">
    <citation type="submission" date="2020-07" db="EMBL/GenBank/DDBJ databases">
        <title>Sequencing the genomes of 1000 actinobacteria strains.</title>
        <authorList>
            <person name="Klenk H.-P."/>
        </authorList>
    </citation>
    <scope>NUCLEOTIDE SEQUENCE [LARGE SCALE GENOMIC DNA]</scope>
    <source>
        <strain evidence="2 3">CXB654</strain>
    </source>
</reference>
<dbReference type="Pfam" id="PF00931">
    <property type="entry name" value="NB-ARC"/>
    <property type="match status" value="1"/>
</dbReference>
<dbReference type="SUPFAM" id="SSF48452">
    <property type="entry name" value="TPR-like"/>
    <property type="match status" value="1"/>
</dbReference>